<dbReference type="PANTHER" id="PTHR43713">
    <property type="entry name" value="GLUTAMATE-1-SEMIALDEHYDE 2,1-AMINOMUTASE"/>
    <property type="match status" value="1"/>
</dbReference>
<evidence type="ECO:0000256" key="1">
    <source>
        <dbReference type="ARBA" id="ARBA00001933"/>
    </source>
</evidence>
<feature type="compositionally biased region" description="Polar residues" evidence="4">
    <location>
        <begin position="1"/>
        <end position="15"/>
    </location>
</feature>
<dbReference type="GO" id="GO:0008483">
    <property type="term" value="F:transaminase activity"/>
    <property type="evidence" value="ECO:0007669"/>
    <property type="project" value="InterPro"/>
</dbReference>
<dbReference type="Gene3D" id="3.90.1150.10">
    <property type="entry name" value="Aspartate Aminotransferase, domain 1"/>
    <property type="match status" value="1"/>
</dbReference>
<evidence type="ECO:0000313" key="6">
    <source>
        <dbReference type="Proteomes" id="UP000238348"/>
    </source>
</evidence>
<dbReference type="InterPro" id="IPR015424">
    <property type="entry name" value="PyrdxlP-dep_Trfase"/>
</dbReference>
<dbReference type="Pfam" id="PF00202">
    <property type="entry name" value="Aminotran_3"/>
    <property type="match status" value="1"/>
</dbReference>
<evidence type="ECO:0000256" key="4">
    <source>
        <dbReference type="SAM" id="MobiDB-lite"/>
    </source>
</evidence>
<dbReference type="SUPFAM" id="SSF53383">
    <property type="entry name" value="PLP-dependent transferases"/>
    <property type="match status" value="1"/>
</dbReference>
<evidence type="ECO:0000256" key="2">
    <source>
        <dbReference type="ARBA" id="ARBA00022898"/>
    </source>
</evidence>
<protein>
    <submittedName>
        <fullName evidence="5">Glutamate-1-semialdehyde 2,1-aminomutase</fullName>
    </submittedName>
</protein>
<name>A0A2L0EWP5_SORCE</name>
<comment type="similarity">
    <text evidence="3">Belongs to the class-III pyridoxal-phosphate-dependent aminotransferase family.</text>
</comment>
<sequence>MSPSMHRQSDMNASRQEYDVDDADDAGSRPGLAPSYPDITRSNALFERASGLIPAGTQTLAKGPQQWVRGVAPKYLARGRGARVWDVDGNEFIDLVMGVGPISLGYAYPAVDRAIAAQLAEGITFSLMHPLEVEVAELVREVVPGAEMVRFSKTGADVTSAAVRLARAYTGRRKVLCAGYHGWHDWYIAVTDRSAGIPEEAKDLTFTFQYNDLATVDDALDDDTACVILEPTVFEPPAPGFLEGLRELCTRRGALLVFDEMWTGFRLALGGAQERFGVTADLACFSKAVANGMPLSILTGRRDVMRLCERDVFFFTTFGGEALSLAAAKATIEEIRDLSVPARLAQQGRKLKDGYNTLARALDMPYTTCAGLDCRSIVTFSGPEPLVMKSLVQQEMLARGVLWGGFHTMCFSHTDADVARVLAAYEEVLPILKDAVSRGDLALRLRGEPVEPVFRKTHNFHVKPKPRA</sequence>
<dbReference type="PANTHER" id="PTHR43713:SF3">
    <property type="entry name" value="GLUTAMATE-1-SEMIALDEHYDE 2,1-AMINOMUTASE 1, CHLOROPLASTIC-RELATED"/>
    <property type="match status" value="1"/>
</dbReference>
<dbReference type="InterPro" id="IPR005814">
    <property type="entry name" value="Aminotrans_3"/>
</dbReference>
<dbReference type="InterPro" id="IPR015421">
    <property type="entry name" value="PyrdxlP-dep_Trfase_major"/>
</dbReference>
<feature type="region of interest" description="Disordered" evidence="4">
    <location>
        <begin position="1"/>
        <end position="38"/>
    </location>
</feature>
<evidence type="ECO:0000313" key="5">
    <source>
        <dbReference type="EMBL" id="AUX43720.1"/>
    </source>
</evidence>
<gene>
    <name evidence="5" type="ORF">SOCE26_051740</name>
</gene>
<keyword evidence="2 3" id="KW-0663">Pyridoxal phosphate</keyword>
<dbReference type="GO" id="GO:0030170">
    <property type="term" value="F:pyridoxal phosphate binding"/>
    <property type="evidence" value="ECO:0007669"/>
    <property type="project" value="InterPro"/>
</dbReference>
<reference evidence="5 6" key="1">
    <citation type="submission" date="2015-09" db="EMBL/GenBank/DDBJ databases">
        <title>Sorangium comparison.</title>
        <authorList>
            <person name="Zaburannyi N."/>
            <person name="Bunk B."/>
            <person name="Overmann J."/>
            <person name="Mueller R."/>
        </authorList>
    </citation>
    <scope>NUCLEOTIDE SEQUENCE [LARGE SCALE GENOMIC DNA]</scope>
    <source>
        <strain evidence="5 6">So ce26</strain>
    </source>
</reference>
<dbReference type="Gene3D" id="3.40.640.10">
    <property type="entry name" value="Type I PLP-dependent aspartate aminotransferase-like (Major domain)"/>
    <property type="match status" value="1"/>
</dbReference>
<dbReference type="InterPro" id="IPR015422">
    <property type="entry name" value="PyrdxlP-dep_Trfase_small"/>
</dbReference>
<dbReference type="AlphaFoldDB" id="A0A2L0EWP5"/>
<comment type="cofactor">
    <cofactor evidence="1">
        <name>pyridoxal 5'-phosphate</name>
        <dbReference type="ChEBI" id="CHEBI:597326"/>
    </cofactor>
</comment>
<dbReference type="CDD" id="cd00610">
    <property type="entry name" value="OAT_like"/>
    <property type="match status" value="1"/>
</dbReference>
<proteinExistence type="inferred from homology"/>
<evidence type="ECO:0000256" key="3">
    <source>
        <dbReference type="RuleBase" id="RU003560"/>
    </source>
</evidence>
<dbReference type="Proteomes" id="UP000238348">
    <property type="component" value="Chromosome"/>
</dbReference>
<dbReference type="EMBL" id="CP012673">
    <property type="protein sequence ID" value="AUX43720.1"/>
    <property type="molecule type" value="Genomic_DNA"/>
</dbReference>
<organism evidence="5 6">
    <name type="scientific">Sorangium cellulosum</name>
    <name type="common">Polyangium cellulosum</name>
    <dbReference type="NCBI Taxonomy" id="56"/>
    <lineage>
        <taxon>Bacteria</taxon>
        <taxon>Pseudomonadati</taxon>
        <taxon>Myxococcota</taxon>
        <taxon>Polyangia</taxon>
        <taxon>Polyangiales</taxon>
        <taxon>Polyangiaceae</taxon>
        <taxon>Sorangium</taxon>
    </lineage>
</organism>
<accession>A0A2L0EWP5</accession>